<proteinExistence type="predicted"/>
<evidence type="ECO:0000313" key="2">
    <source>
        <dbReference type="EMBL" id="OGK59607.1"/>
    </source>
</evidence>
<comment type="caution">
    <text evidence="2">The sequence shown here is derived from an EMBL/GenBank/DDBJ whole genome shotgun (WGS) entry which is preliminary data.</text>
</comment>
<accession>A0A1F7JVG9</accession>
<organism evidence="2 3">
    <name type="scientific">Candidatus Roizmanbacteria bacterium RIFCSPLOWO2_02_FULL_43_10</name>
    <dbReference type="NCBI Taxonomy" id="1802078"/>
    <lineage>
        <taxon>Bacteria</taxon>
        <taxon>Candidatus Roizmaniibacteriota</taxon>
    </lineage>
</organism>
<keyword evidence="1" id="KW-0812">Transmembrane</keyword>
<dbReference type="AlphaFoldDB" id="A0A1F7JVG9"/>
<protein>
    <submittedName>
        <fullName evidence="2">Uncharacterized protein</fullName>
    </submittedName>
</protein>
<dbReference type="EMBL" id="MGBC01000040">
    <property type="protein sequence ID" value="OGK59607.1"/>
    <property type="molecule type" value="Genomic_DNA"/>
</dbReference>
<keyword evidence="1" id="KW-1133">Transmembrane helix</keyword>
<feature type="transmembrane region" description="Helical" evidence="1">
    <location>
        <begin position="12"/>
        <end position="33"/>
    </location>
</feature>
<reference evidence="2 3" key="1">
    <citation type="journal article" date="2016" name="Nat. Commun.">
        <title>Thousands of microbial genomes shed light on interconnected biogeochemical processes in an aquifer system.</title>
        <authorList>
            <person name="Anantharaman K."/>
            <person name="Brown C.T."/>
            <person name="Hug L.A."/>
            <person name="Sharon I."/>
            <person name="Castelle C.J."/>
            <person name="Probst A.J."/>
            <person name="Thomas B.C."/>
            <person name="Singh A."/>
            <person name="Wilkins M.J."/>
            <person name="Karaoz U."/>
            <person name="Brodie E.L."/>
            <person name="Williams K.H."/>
            <person name="Hubbard S.S."/>
            <person name="Banfield J.F."/>
        </authorList>
    </citation>
    <scope>NUCLEOTIDE SEQUENCE [LARGE SCALE GENOMIC DNA]</scope>
</reference>
<sequence length="167" mass="18028">MVMNMDALKNKNVVITGVVIIALIVSGVLLTQLNKDGSETKVKRDQTILPEIEAIPTVDASVKVELKQVVPMKEVNLIVTNVPEGTESIDYSITYDAEVDGEIVPKGAIGSLDVDTKKWTAKNSRVIILGTESSGAKKYDKVVGAATVELKFQGSYGAKLYKGEFEL</sequence>
<dbReference type="Proteomes" id="UP000176269">
    <property type="component" value="Unassembled WGS sequence"/>
</dbReference>
<evidence type="ECO:0000256" key="1">
    <source>
        <dbReference type="SAM" id="Phobius"/>
    </source>
</evidence>
<keyword evidence="1" id="KW-0472">Membrane</keyword>
<gene>
    <name evidence="2" type="ORF">A3I56_05100</name>
</gene>
<evidence type="ECO:0000313" key="3">
    <source>
        <dbReference type="Proteomes" id="UP000176269"/>
    </source>
</evidence>
<name>A0A1F7JVG9_9BACT</name>